<dbReference type="Proteomes" id="UP000594263">
    <property type="component" value="Unplaced"/>
</dbReference>
<name>A0A7N0V302_KALFE</name>
<organism evidence="1 2">
    <name type="scientific">Kalanchoe fedtschenkoi</name>
    <name type="common">Lavender scallops</name>
    <name type="synonym">South American air plant</name>
    <dbReference type="NCBI Taxonomy" id="63787"/>
    <lineage>
        <taxon>Eukaryota</taxon>
        <taxon>Viridiplantae</taxon>
        <taxon>Streptophyta</taxon>
        <taxon>Embryophyta</taxon>
        <taxon>Tracheophyta</taxon>
        <taxon>Spermatophyta</taxon>
        <taxon>Magnoliopsida</taxon>
        <taxon>eudicotyledons</taxon>
        <taxon>Gunneridae</taxon>
        <taxon>Pentapetalae</taxon>
        <taxon>Saxifragales</taxon>
        <taxon>Crassulaceae</taxon>
        <taxon>Kalanchoe</taxon>
    </lineage>
</organism>
<dbReference type="Gramene" id="Kaladp0099s0051.1.v1.1">
    <property type="protein sequence ID" value="Kaladp0099s0051.1.v1.1.CDS.1"/>
    <property type="gene ID" value="Kaladp0099s0051.v1.1"/>
</dbReference>
<reference evidence="1" key="1">
    <citation type="submission" date="2021-01" db="UniProtKB">
        <authorList>
            <consortium name="EnsemblPlants"/>
        </authorList>
    </citation>
    <scope>IDENTIFICATION</scope>
</reference>
<proteinExistence type="predicted"/>
<evidence type="ECO:0000313" key="2">
    <source>
        <dbReference type="Proteomes" id="UP000594263"/>
    </source>
</evidence>
<dbReference type="EnsemblPlants" id="Kaladp0099s0051.1.v1.1">
    <property type="protein sequence ID" value="Kaladp0099s0051.1.v1.1.CDS.1"/>
    <property type="gene ID" value="Kaladp0099s0051.v1.1"/>
</dbReference>
<dbReference type="AlphaFoldDB" id="A0A7N0V302"/>
<protein>
    <submittedName>
        <fullName evidence="1">Uncharacterized protein</fullName>
    </submittedName>
</protein>
<keyword evidence="2" id="KW-1185">Reference proteome</keyword>
<evidence type="ECO:0000313" key="1">
    <source>
        <dbReference type="EnsemblPlants" id="Kaladp0099s0051.1.v1.1.CDS.1"/>
    </source>
</evidence>
<accession>A0A7N0V302</accession>
<sequence length="67" mass="7920">MYNNDEHNNNSEYLFIKAICTIKSPRISKSEHHHKSAQYLTVNTTHHSNIFHRSIQYAISKGHVQLW</sequence>